<dbReference type="Proteomes" id="UP000690515">
    <property type="component" value="Unassembled WGS sequence"/>
</dbReference>
<feature type="non-terminal residue" evidence="2">
    <location>
        <position position="187"/>
    </location>
</feature>
<accession>A0ABS5ZK71</accession>
<organism evidence="2 3">
    <name type="scientific">Zooshikella harenae</name>
    <dbReference type="NCBI Taxonomy" id="2827238"/>
    <lineage>
        <taxon>Bacteria</taxon>
        <taxon>Pseudomonadati</taxon>
        <taxon>Pseudomonadota</taxon>
        <taxon>Gammaproteobacteria</taxon>
        <taxon>Oceanospirillales</taxon>
        <taxon>Zooshikellaceae</taxon>
        <taxon>Zooshikella</taxon>
    </lineage>
</organism>
<gene>
    <name evidence="2" type="ORF">KCG35_25900</name>
</gene>
<evidence type="ECO:0000256" key="1">
    <source>
        <dbReference type="SAM" id="Phobius"/>
    </source>
</evidence>
<dbReference type="RefSeq" id="WP_215822790.1">
    <property type="nucleotide sequence ID" value="NZ_JAGSOY010000320.1"/>
</dbReference>
<protein>
    <recommendedName>
        <fullName evidence="4">Transposase IS701-like DDE domain-containing protein</fullName>
    </recommendedName>
</protein>
<dbReference type="EMBL" id="JAGSOY010000320">
    <property type="protein sequence ID" value="MBU2714489.1"/>
    <property type="molecule type" value="Genomic_DNA"/>
</dbReference>
<evidence type="ECO:0000313" key="3">
    <source>
        <dbReference type="Proteomes" id="UP000690515"/>
    </source>
</evidence>
<keyword evidence="3" id="KW-1185">Reference proteome</keyword>
<name>A0ABS5ZK71_9GAMM</name>
<keyword evidence="1" id="KW-1133">Transmembrane helix</keyword>
<feature type="transmembrane region" description="Helical" evidence="1">
    <location>
        <begin position="36"/>
        <end position="55"/>
    </location>
</feature>
<reference evidence="2 3" key="1">
    <citation type="submission" date="2021-04" db="EMBL/GenBank/DDBJ databases">
        <authorList>
            <person name="Pira H."/>
            <person name="Risdian C."/>
            <person name="Wink J."/>
        </authorList>
    </citation>
    <scope>NUCLEOTIDE SEQUENCE [LARGE SCALE GENOMIC DNA]</scope>
    <source>
        <strain evidence="2 3">WH53</strain>
    </source>
</reference>
<keyword evidence="1" id="KW-0472">Membrane</keyword>
<proteinExistence type="predicted"/>
<keyword evidence="1" id="KW-0812">Transmembrane</keyword>
<evidence type="ECO:0008006" key="4">
    <source>
        <dbReference type="Google" id="ProtNLM"/>
    </source>
</evidence>
<sequence>MLITPIPHVITFVQALNDTLTVSFQSSGLSRIQRRWLVIMLMGIGVTGVFCWAAFERCSLGAFKQDQLRWMFYHSKMAWSSLLQASVRLILNHYRLSSGVLIFDDSDRLRSKNTRHIKGVHKIKDKKSGGYAQGQELVFMLLVTPMVTLPIDFRFYVPDPALSAWRKQNKALKRLGIPGKERPKKPK</sequence>
<evidence type="ECO:0000313" key="2">
    <source>
        <dbReference type="EMBL" id="MBU2714489.1"/>
    </source>
</evidence>
<comment type="caution">
    <text evidence="2">The sequence shown here is derived from an EMBL/GenBank/DDBJ whole genome shotgun (WGS) entry which is preliminary data.</text>
</comment>